<evidence type="ECO:0000313" key="1">
    <source>
        <dbReference type="EMBL" id="SHF48200.1"/>
    </source>
</evidence>
<evidence type="ECO:0000313" key="2">
    <source>
        <dbReference type="Proteomes" id="UP000184533"/>
    </source>
</evidence>
<accession>A0A1M5C0K7</accession>
<proteinExistence type="predicted"/>
<dbReference type="AlphaFoldDB" id="A0A1M5C0K7"/>
<dbReference type="EMBL" id="FQVC01000008">
    <property type="protein sequence ID" value="SHF48200.1"/>
    <property type="molecule type" value="Genomic_DNA"/>
</dbReference>
<protein>
    <submittedName>
        <fullName evidence="1">Uncharacterized protein</fullName>
    </submittedName>
</protein>
<gene>
    <name evidence="1" type="ORF">SAMN02745223_02747</name>
</gene>
<reference evidence="1 2" key="1">
    <citation type="submission" date="2016-11" db="EMBL/GenBank/DDBJ databases">
        <authorList>
            <person name="Jaros S."/>
            <person name="Januszkiewicz K."/>
            <person name="Wedrychowicz H."/>
        </authorList>
    </citation>
    <scope>NUCLEOTIDE SEQUENCE [LARGE SCALE GENOMIC DNA]</scope>
    <source>
        <strain evidence="1 2">DSM 17137</strain>
    </source>
</reference>
<sequence length="49" mass="5430">MGTHAPTLRHLGKRIVPLGDLTHRIALELFGEIGFAHKEGVYKSRGYSV</sequence>
<name>A0A1M5C0K7_9HYPH</name>
<organism evidence="1 2">
    <name type="scientific">Devosia limi DSM 17137</name>
    <dbReference type="NCBI Taxonomy" id="1121477"/>
    <lineage>
        <taxon>Bacteria</taxon>
        <taxon>Pseudomonadati</taxon>
        <taxon>Pseudomonadota</taxon>
        <taxon>Alphaproteobacteria</taxon>
        <taxon>Hyphomicrobiales</taxon>
        <taxon>Devosiaceae</taxon>
        <taxon>Devosia</taxon>
    </lineage>
</organism>
<dbReference type="Proteomes" id="UP000184533">
    <property type="component" value="Unassembled WGS sequence"/>
</dbReference>